<dbReference type="PANTHER" id="PTHR18460">
    <property type="entry name" value="TEL2 INTERACTING PROTEIN 1 TTI1 FAMILY MEMBER"/>
    <property type="match status" value="1"/>
</dbReference>
<dbReference type="PANTHER" id="PTHR18460:SF3">
    <property type="entry name" value="TELO2-INTERACTING PROTEIN 1 HOMOLOG"/>
    <property type="match status" value="1"/>
</dbReference>
<sequence length="166" mass="18102">MSLMDEKAIILPYRDTSLTSEEPMAEISSQKIQIAVLDMIAAISSNKRSAIALESVLKKVCGLVVGIAYSNLTGLREAAIRALAGLACMDADLVWLLLADVYYSLNQRDVPSPPSQNLADISDLLPSPMSSREYLFVQYGGDGVRCDVDPSSVHEVFKRMQDAVFT</sequence>
<dbReference type="InterPro" id="IPR052587">
    <property type="entry name" value="TELO2-interacting_protein_1"/>
</dbReference>
<evidence type="ECO:0000313" key="1">
    <source>
        <dbReference type="EMBL" id="JAD90568.1"/>
    </source>
</evidence>
<dbReference type="AlphaFoldDB" id="A0A0A9DV48"/>
<dbReference type="GO" id="GO:0005737">
    <property type="term" value="C:cytoplasm"/>
    <property type="evidence" value="ECO:0007669"/>
    <property type="project" value="TreeGrafter"/>
</dbReference>
<proteinExistence type="predicted"/>
<protein>
    <submittedName>
        <fullName evidence="1">Uncharacterized protein</fullName>
    </submittedName>
</protein>
<name>A0A0A9DV48_ARUDO</name>
<reference evidence="1" key="2">
    <citation type="journal article" date="2015" name="Data Brief">
        <title>Shoot transcriptome of the giant reed, Arundo donax.</title>
        <authorList>
            <person name="Barrero R.A."/>
            <person name="Guerrero F.D."/>
            <person name="Moolhuijzen P."/>
            <person name="Goolsby J.A."/>
            <person name="Tidwell J."/>
            <person name="Bellgard S.E."/>
            <person name="Bellgard M.I."/>
        </authorList>
    </citation>
    <scope>NUCLEOTIDE SEQUENCE</scope>
    <source>
        <tissue evidence="1">Shoot tissue taken approximately 20 cm above the soil surface</tissue>
    </source>
</reference>
<accession>A0A0A9DV48</accession>
<reference evidence="1" key="1">
    <citation type="submission" date="2014-09" db="EMBL/GenBank/DDBJ databases">
        <authorList>
            <person name="Magalhaes I.L.F."/>
            <person name="Oliveira U."/>
            <person name="Santos F.R."/>
            <person name="Vidigal T.H.D.A."/>
            <person name="Brescovit A.D."/>
            <person name="Santos A.J."/>
        </authorList>
    </citation>
    <scope>NUCLEOTIDE SEQUENCE</scope>
    <source>
        <tissue evidence="1">Shoot tissue taken approximately 20 cm above the soil surface</tissue>
    </source>
</reference>
<dbReference type="EMBL" id="GBRH01207327">
    <property type="protein sequence ID" value="JAD90568.1"/>
    <property type="molecule type" value="Transcribed_RNA"/>
</dbReference>
<organism evidence="1">
    <name type="scientific">Arundo donax</name>
    <name type="common">Giant reed</name>
    <name type="synonym">Donax arundinaceus</name>
    <dbReference type="NCBI Taxonomy" id="35708"/>
    <lineage>
        <taxon>Eukaryota</taxon>
        <taxon>Viridiplantae</taxon>
        <taxon>Streptophyta</taxon>
        <taxon>Embryophyta</taxon>
        <taxon>Tracheophyta</taxon>
        <taxon>Spermatophyta</taxon>
        <taxon>Magnoliopsida</taxon>
        <taxon>Liliopsida</taxon>
        <taxon>Poales</taxon>
        <taxon>Poaceae</taxon>
        <taxon>PACMAD clade</taxon>
        <taxon>Arundinoideae</taxon>
        <taxon>Arundineae</taxon>
        <taxon>Arundo</taxon>
    </lineage>
</organism>